<organism evidence="2 3">
    <name type="scientific">Brevibacterium sandarakinum</name>
    <dbReference type="NCBI Taxonomy" id="629680"/>
    <lineage>
        <taxon>Bacteria</taxon>
        <taxon>Bacillati</taxon>
        <taxon>Actinomycetota</taxon>
        <taxon>Actinomycetes</taxon>
        <taxon>Micrococcales</taxon>
        <taxon>Brevibacteriaceae</taxon>
        <taxon>Brevibacterium</taxon>
    </lineage>
</organism>
<evidence type="ECO:0000256" key="1">
    <source>
        <dbReference type="SAM" id="Phobius"/>
    </source>
</evidence>
<evidence type="ECO:0000313" key="3">
    <source>
        <dbReference type="Proteomes" id="UP000199700"/>
    </source>
</evidence>
<dbReference type="Proteomes" id="UP000199700">
    <property type="component" value="Chromosome"/>
</dbReference>
<gene>
    <name evidence="2" type="ORF">SAMN04489751_3252</name>
</gene>
<accession>A0A1H1W7P0</accession>
<evidence type="ECO:0000313" key="2">
    <source>
        <dbReference type="EMBL" id="SDS92486.1"/>
    </source>
</evidence>
<feature type="transmembrane region" description="Helical" evidence="1">
    <location>
        <begin position="52"/>
        <end position="71"/>
    </location>
</feature>
<dbReference type="STRING" id="629680.SAMN04489751_3252"/>
<dbReference type="RefSeq" id="WP_197679630.1">
    <property type="nucleotide sequence ID" value="NZ_LT629739.1"/>
</dbReference>
<name>A0A1H1W7P0_BRESA</name>
<feature type="transmembrane region" description="Helical" evidence="1">
    <location>
        <begin position="20"/>
        <end position="40"/>
    </location>
</feature>
<proteinExistence type="predicted"/>
<dbReference type="EMBL" id="LT629739">
    <property type="protein sequence ID" value="SDS92486.1"/>
    <property type="molecule type" value="Genomic_DNA"/>
</dbReference>
<keyword evidence="3" id="KW-1185">Reference proteome</keyword>
<sequence length="102" mass="10500">MSKANELTKTAGAFDIRNFIGVLLGIFGVILAIAGIVGYTPDEAERTGGIDANLWTGIGLIVTAVVFLVWARLRPLRIIDAGATETANGNGDAANGNGDTLA</sequence>
<keyword evidence="1" id="KW-0812">Transmembrane</keyword>
<keyword evidence="1" id="KW-1133">Transmembrane helix</keyword>
<reference evidence="2" key="1">
    <citation type="submission" date="2016-10" db="EMBL/GenBank/DDBJ databases">
        <authorList>
            <person name="Varghese N."/>
            <person name="Submissions S."/>
        </authorList>
    </citation>
    <scope>NUCLEOTIDE SEQUENCE [LARGE SCALE GENOMIC DNA]</scope>
    <source>
        <strain evidence="2">DSM 22082</strain>
    </source>
</reference>
<keyword evidence="1" id="KW-0472">Membrane</keyword>
<protein>
    <submittedName>
        <fullName evidence="2">Uncharacterized protein</fullName>
    </submittedName>
</protein>
<dbReference type="AlphaFoldDB" id="A0A1H1W7P0"/>